<feature type="non-terminal residue" evidence="4">
    <location>
        <position position="1"/>
    </location>
</feature>
<evidence type="ECO:0000313" key="4">
    <source>
        <dbReference type="EMBL" id="KAG6595025.1"/>
    </source>
</evidence>
<sequence>MKLECVETPWAVGLNNQLQISRPQSFYPLDTSTLKSQSNEETGKAGPLIQCVVTSLHILLSNTALPQNGPALPVVAQMLQQGTYHGTFDFIFVNADKDNYLNYHKRVFDLVRIGGLIGYDNTVWAGSVAAPPDAPLKKYVMYFRDFVLEFHEVLAINPRIEIWQLAVGDGITLCRRIS</sequence>
<dbReference type="GO" id="GO:0008171">
    <property type="term" value="F:O-methyltransferase activity"/>
    <property type="evidence" value="ECO:0007669"/>
    <property type="project" value="InterPro"/>
</dbReference>
<organism evidence="4 5">
    <name type="scientific">Cucurbita argyrosperma subsp. sororia</name>
    <dbReference type="NCBI Taxonomy" id="37648"/>
    <lineage>
        <taxon>Eukaryota</taxon>
        <taxon>Viridiplantae</taxon>
        <taxon>Streptophyta</taxon>
        <taxon>Embryophyta</taxon>
        <taxon>Tracheophyta</taxon>
        <taxon>Spermatophyta</taxon>
        <taxon>Magnoliopsida</taxon>
        <taxon>eudicotyledons</taxon>
        <taxon>Gunneridae</taxon>
        <taxon>Pentapetalae</taxon>
        <taxon>rosids</taxon>
        <taxon>fabids</taxon>
        <taxon>Cucurbitales</taxon>
        <taxon>Cucurbitaceae</taxon>
        <taxon>Cucurbiteae</taxon>
        <taxon>Cucurbita</taxon>
    </lineage>
</organism>
<dbReference type="InterPro" id="IPR050362">
    <property type="entry name" value="Cation-dep_OMT"/>
</dbReference>
<evidence type="ECO:0000256" key="3">
    <source>
        <dbReference type="ARBA" id="ARBA00022691"/>
    </source>
</evidence>
<dbReference type="AlphaFoldDB" id="A0AAV6N9Y4"/>
<reference evidence="4 5" key="1">
    <citation type="journal article" date="2021" name="Hortic Res">
        <title>The domestication of Cucurbita argyrosperma as revealed by the genome of its wild relative.</title>
        <authorList>
            <person name="Barrera-Redondo J."/>
            <person name="Sanchez-de la Vega G."/>
            <person name="Aguirre-Liguori J.A."/>
            <person name="Castellanos-Morales G."/>
            <person name="Gutierrez-Guerrero Y.T."/>
            <person name="Aguirre-Dugua X."/>
            <person name="Aguirre-Planter E."/>
            <person name="Tenaillon M.I."/>
            <person name="Lira-Saade R."/>
            <person name="Eguiarte L.E."/>
        </authorList>
    </citation>
    <scope>NUCLEOTIDE SEQUENCE [LARGE SCALE GENOMIC DNA]</scope>
    <source>
        <strain evidence="4">JBR-2021</strain>
    </source>
</reference>
<dbReference type="GO" id="GO:0008757">
    <property type="term" value="F:S-adenosylmethionine-dependent methyltransferase activity"/>
    <property type="evidence" value="ECO:0007669"/>
    <property type="project" value="TreeGrafter"/>
</dbReference>
<protein>
    <submittedName>
        <fullName evidence="4">Caffeoyl-CoA O-methyltransferase</fullName>
    </submittedName>
</protein>
<dbReference type="Proteomes" id="UP000685013">
    <property type="component" value="Chromosome 7"/>
</dbReference>
<dbReference type="PANTHER" id="PTHR10509">
    <property type="entry name" value="O-METHYLTRANSFERASE-RELATED"/>
    <property type="match status" value="1"/>
</dbReference>
<evidence type="ECO:0000256" key="1">
    <source>
        <dbReference type="ARBA" id="ARBA00022603"/>
    </source>
</evidence>
<dbReference type="PROSITE" id="PS51682">
    <property type="entry name" value="SAM_OMT_I"/>
    <property type="match status" value="1"/>
</dbReference>
<keyword evidence="5" id="KW-1185">Reference proteome</keyword>
<dbReference type="InterPro" id="IPR002935">
    <property type="entry name" value="SAM_O-MeTrfase"/>
</dbReference>
<keyword evidence="1" id="KW-0489">Methyltransferase</keyword>
<accession>A0AAV6N9Y4</accession>
<keyword evidence="2" id="KW-0808">Transferase</keyword>
<keyword evidence="3" id="KW-0949">S-adenosyl-L-methionine</keyword>
<evidence type="ECO:0000256" key="2">
    <source>
        <dbReference type="ARBA" id="ARBA00022679"/>
    </source>
</evidence>
<dbReference type="GO" id="GO:0032259">
    <property type="term" value="P:methylation"/>
    <property type="evidence" value="ECO:0007669"/>
    <property type="project" value="UniProtKB-KW"/>
</dbReference>
<dbReference type="PANTHER" id="PTHR10509:SF81">
    <property type="entry name" value="CAFFEOYL-COA O-METHYLTRANSFERASE 1"/>
    <property type="match status" value="1"/>
</dbReference>
<gene>
    <name evidence="4" type="primary">CCOAOMT</name>
    <name evidence="4" type="ORF">SDJN03_11578</name>
</gene>
<comment type="caution">
    <text evidence="4">The sequence shown here is derived from an EMBL/GenBank/DDBJ whole genome shotgun (WGS) entry which is preliminary data.</text>
</comment>
<evidence type="ECO:0000313" key="5">
    <source>
        <dbReference type="Proteomes" id="UP000685013"/>
    </source>
</evidence>
<dbReference type="Pfam" id="PF01596">
    <property type="entry name" value="Methyltransf_3"/>
    <property type="match status" value="1"/>
</dbReference>
<proteinExistence type="predicted"/>
<dbReference type="EMBL" id="JAGKQH010000007">
    <property type="protein sequence ID" value="KAG6595025.1"/>
    <property type="molecule type" value="Genomic_DNA"/>
</dbReference>
<name>A0AAV6N9Y4_9ROSI</name>